<dbReference type="GO" id="GO:0004820">
    <property type="term" value="F:glycine-tRNA ligase activity"/>
    <property type="evidence" value="ECO:0007669"/>
    <property type="project" value="TreeGrafter"/>
</dbReference>
<dbReference type="PANTHER" id="PTHR10745:SF0">
    <property type="entry name" value="GLYCINE--TRNA LIGASE"/>
    <property type="match status" value="1"/>
</dbReference>
<dbReference type="InterPro" id="IPR036621">
    <property type="entry name" value="Anticodon-bd_dom_sf"/>
</dbReference>
<dbReference type="GO" id="GO:0070150">
    <property type="term" value="P:mitochondrial glycyl-tRNA aminoacylation"/>
    <property type="evidence" value="ECO:0007669"/>
    <property type="project" value="TreeGrafter"/>
</dbReference>
<evidence type="ECO:0000259" key="2">
    <source>
        <dbReference type="Pfam" id="PF03129"/>
    </source>
</evidence>
<dbReference type="EMBL" id="OD564297">
    <property type="protein sequence ID" value="CAD7437639.1"/>
    <property type="molecule type" value="Genomic_DNA"/>
</dbReference>
<sequence>MSEAHVHATQGLTRLDVSHKVDDSSGSIGRRYARTDEISIPFGVTIDFDTLKSPHSATLRERDSMGQLDVLPSVVRDLSYGKTTWTQVESTYPKKFSELKEEAEDRAHWRSKFNDTI</sequence>
<evidence type="ECO:0000256" key="1">
    <source>
        <dbReference type="SAM" id="MobiDB-lite"/>
    </source>
</evidence>
<accession>A0A7R9EP04</accession>
<dbReference type="InterPro" id="IPR004154">
    <property type="entry name" value="Anticodon-bd"/>
</dbReference>
<dbReference type="SUPFAM" id="SSF52954">
    <property type="entry name" value="Class II aaRS ABD-related"/>
    <property type="match status" value="1"/>
</dbReference>
<dbReference type="Pfam" id="PF03129">
    <property type="entry name" value="HGTP_anticodon"/>
    <property type="match status" value="1"/>
</dbReference>
<feature type="domain" description="Anticodon-binding" evidence="2">
    <location>
        <begin position="9"/>
        <end position="70"/>
    </location>
</feature>
<dbReference type="InterPro" id="IPR027031">
    <property type="entry name" value="Gly-tRNA_synthase/POLG2"/>
</dbReference>
<feature type="region of interest" description="Disordered" evidence="1">
    <location>
        <begin position="1"/>
        <end position="28"/>
    </location>
</feature>
<evidence type="ECO:0000313" key="3">
    <source>
        <dbReference type="EMBL" id="CAD7437639.1"/>
    </source>
</evidence>
<dbReference type="GO" id="GO:0005739">
    <property type="term" value="C:mitochondrion"/>
    <property type="evidence" value="ECO:0007669"/>
    <property type="project" value="TreeGrafter"/>
</dbReference>
<name>A0A7R9EP04_9NEOP</name>
<dbReference type="Gene3D" id="3.40.50.800">
    <property type="entry name" value="Anticodon-binding domain"/>
    <property type="match status" value="1"/>
</dbReference>
<reference evidence="3" key="1">
    <citation type="submission" date="2020-11" db="EMBL/GenBank/DDBJ databases">
        <authorList>
            <person name="Tran Van P."/>
        </authorList>
    </citation>
    <scope>NUCLEOTIDE SEQUENCE</scope>
</reference>
<protein>
    <recommendedName>
        <fullName evidence="2">Anticodon-binding domain-containing protein</fullName>
    </recommendedName>
</protein>
<dbReference type="PANTHER" id="PTHR10745">
    <property type="entry name" value="GLYCYL-TRNA SYNTHETASE/DNA POLYMERASE SUBUNIT GAMMA-2"/>
    <property type="match status" value="1"/>
</dbReference>
<proteinExistence type="predicted"/>
<organism evidence="3">
    <name type="scientific">Timema bartmani</name>
    <dbReference type="NCBI Taxonomy" id="61472"/>
    <lineage>
        <taxon>Eukaryota</taxon>
        <taxon>Metazoa</taxon>
        <taxon>Ecdysozoa</taxon>
        <taxon>Arthropoda</taxon>
        <taxon>Hexapoda</taxon>
        <taxon>Insecta</taxon>
        <taxon>Pterygota</taxon>
        <taxon>Neoptera</taxon>
        <taxon>Polyneoptera</taxon>
        <taxon>Phasmatodea</taxon>
        <taxon>Timematodea</taxon>
        <taxon>Timematoidea</taxon>
        <taxon>Timematidae</taxon>
        <taxon>Timema</taxon>
    </lineage>
</organism>
<dbReference type="FunFam" id="3.40.50.800:FF:000004">
    <property type="entry name" value="Glycine--tRNA ligase 2"/>
    <property type="match status" value="1"/>
</dbReference>
<dbReference type="AlphaFoldDB" id="A0A7R9EP04"/>
<gene>
    <name evidence="3" type="ORF">TBIB3V08_LOCUS247</name>
</gene>